<dbReference type="Proteomes" id="UP001516023">
    <property type="component" value="Unassembled WGS sequence"/>
</dbReference>
<keyword evidence="4" id="KW-0862">Zinc</keyword>
<dbReference type="PANTHER" id="PTHR46481">
    <property type="entry name" value="ZINC FINGER BED DOMAIN-CONTAINING PROTEIN 4"/>
    <property type="match status" value="1"/>
</dbReference>
<feature type="compositionally biased region" description="Basic and acidic residues" evidence="6">
    <location>
        <begin position="1"/>
        <end position="15"/>
    </location>
</feature>
<sequence>MSDMAEKKQATRDGGSDTDLEGLTPSNVVLTHPHPVTLETFLPSEPGTSQNKMLLSEATFSNKRSPPAHDEAPLPKRSTISSQLRQSTLPSDDDVETTKVAGMEGDASSLDETEWFLCKPAGLNSEWWKYFEKFNARHHSGKKDKAAYLMCFEEKNFHRGNVAGRDYLWAQTSSSNSPPQRIRRNSTRWLQHLGQLKRLSHSTCLVGLHHNLFKPFNKKADQVTNIDRRDIREEVMNHGRYAEKATFIEMKEREIVWTTDHWTGPNDETYSTVTAHFITEDWLMESCVLDFKVFKGRTTGEFIYNDIQSILGKFQGESTVVLDTIGITDTTGNMGKLGQYCRANGRRHGYCTDHNFHRNAIIAFSPKNVPLVDSAMKKARNLIGFFESSTEGMGKLLDFQKTTDIRMYKDQENPKKPLQDVETRWWSTYRSIRRLRFLKKAIKSLIAAEEITCNDLSDEERKVLHQVEITLETMAEFQRILEGESYVTGSLVPVAVYQIRQSYSEVIESDYAEPSVVSLARILLEDFDKRYTPADFQRGTLKYYREDVTGSGNRYVGIHQYFFIAAFLDPRVAPMLPGMMTNADFEQLKSDIVDLMSTKAKASKQNKTEISPTGTTHAQGSEVASTSNNSHPITPPPTNTKQAKRATKTNKMFRGLNTQGSTTNPDDDNDDTIYLTCQSDLVRYLTDVNSGACPMETDDHSFNDPLKWWKDNHVKYPYVANIYRKFLAIPATSVPSERVWSRAARILSFRRARLKDDLVGRMMFVRENLKFLHKHYYNLKKEETEAHLHPMVEHEMNYLIPFVKDDSEVPLSYCYHPGSIPAPSRSIPNFGNPAESRDDPDPVRSNPGMIPIPAKPPGRERDTTLRNVLIMQGVYKSSAKFTWTRIRKVDFAIA</sequence>
<feature type="region of interest" description="Disordered" evidence="6">
    <location>
        <begin position="1"/>
        <end position="96"/>
    </location>
</feature>
<evidence type="ECO:0000256" key="2">
    <source>
        <dbReference type="ARBA" id="ARBA00022723"/>
    </source>
</evidence>
<dbReference type="SUPFAM" id="SSF53098">
    <property type="entry name" value="Ribonuclease H-like"/>
    <property type="match status" value="1"/>
</dbReference>
<dbReference type="InterPro" id="IPR052035">
    <property type="entry name" value="ZnF_BED_domain_contain"/>
</dbReference>
<evidence type="ECO:0000256" key="4">
    <source>
        <dbReference type="ARBA" id="ARBA00022833"/>
    </source>
</evidence>
<dbReference type="Pfam" id="PF05699">
    <property type="entry name" value="Dimer_Tnp_hAT"/>
    <property type="match status" value="1"/>
</dbReference>
<name>A0ABD3QZJ7_9STRA</name>
<dbReference type="InterPro" id="IPR012337">
    <property type="entry name" value="RNaseH-like_sf"/>
</dbReference>
<evidence type="ECO:0000313" key="8">
    <source>
        <dbReference type="EMBL" id="KAL3805141.1"/>
    </source>
</evidence>
<feature type="compositionally biased region" description="Polar residues" evidence="6">
    <location>
        <begin position="46"/>
        <end position="64"/>
    </location>
</feature>
<feature type="compositionally biased region" description="Polar residues" evidence="6">
    <location>
        <begin position="78"/>
        <end position="90"/>
    </location>
</feature>
<comment type="caution">
    <text evidence="8">The sequence shown here is derived from an EMBL/GenBank/DDBJ whole genome shotgun (WGS) entry which is preliminary data.</text>
</comment>
<keyword evidence="3" id="KW-0863">Zinc-finger</keyword>
<evidence type="ECO:0000259" key="7">
    <source>
        <dbReference type="Pfam" id="PF05699"/>
    </source>
</evidence>
<dbReference type="GO" id="GO:0008270">
    <property type="term" value="F:zinc ion binding"/>
    <property type="evidence" value="ECO:0007669"/>
    <property type="project" value="UniProtKB-KW"/>
</dbReference>
<keyword evidence="2" id="KW-0479">Metal-binding</keyword>
<dbReference type="EMBL" id="JABMIG020000004">
    <property type="protein sequence ID" value="KAL3805141.1"/>
    <property type="molecule type" value="Genomic_DNA"/>
</dbReference>
<evidence type="ECO:0000313" key="9">
    <source>
        <dbReference type="Proteomes" id="UP001516023"/>
    </source>
</evidence>
<protein>
    <recommendedName>
        <fullName evidence="7">HAT C-terminal dimerisation domain-containing protein</fullName>
    </recommendedName>
</protein>
<accession>A0ABD3QZJ7</accession>
<evidence type="ECO:0000256" key="3">
    <source>
        <dbReference type="ARBA" id="ARBA00022771"/>
    </source>
</evidence>
<evidence type="ECO:0000256" key="6">
    <source>
        <dbReference type="SAM" id="MobiDB-lite"/>
    </source>
</evidence>
<feature type="region of interest" description="Disordered" evidence="6">
    <location>
        <begin position="602"/>
        <end position="645"/>
    </location>
</feature>
<comment type="subcellular location">
    <subcellularLocation>
        <location evidence="1">Nucleus</location>
    </subcellularLocation>
</comment>
<feature type="region of interest" description="Disordered" evidence="6">
    <location>
        <begin position="825"/>
        <end position="859"/>
    </location>
</feature>
<dbReference type="InterPro" id="IPR008906">
    <property type="entry name" value="HATC_C_dom"/>
</dbReference>
<dbReference type="AlphaFoldDB" id="A0ABD3QZJ7"/>
<keyword evidence="5" id="KW-0539">Nucleus</keyword>
<feature type="domain" description="HAT C-terminal dimerisation" evidence="7">
    <location>
        <begin position="701"/>
        <end position="769"/>
    </location>
</feature>
<keyword evidence="9" id="KW-1185">Reference proteome</keyword>
<organism evidence="8 9">
    <name type="scientific">Cyclotella cryptica</name>
    <dbReference type="NCBI Taxonomy" id="29204"/>
    <lineage>
        <taxon>Eukaryota</taxon>
        <taxon>Sar</taxon>
        <taxon>Stramenopiles</taxon>
        <taxon>Ochrophyta</taxon>
        <taxon>Bacillariophyta</taxon>
        <taxon>Coscinodiscophyceae</taxon>
        <taxon>Thalassiosirophycidae</taxon>
        <taxon>Stephanodiscales</taxon>
        <taxon>Stephanodiscaceae</taxon>
        <taxon>Cyclotella</taxon>
    </lineage>
</organism>
<feature type="compositionally biased region" description="Polar residues" evidence="6">
    <location>
        <begin position="603"/>
        <end position="632"/>
    </location>
</feature>
<proteinExistence type="predicted"/>
<dbReference type="PANTHER" id="PTHR46481:SF10">
    <property type="entry name" value="ZINC FINGER BED DOMAIN-CONTAINING PROTEIN 39"/>
    <property type="match status" value="1"/>
</dbReference>
<gene>
    <name evidence="8" type="ORF">HJC23_003369</name>
</gene>
<evidence type="ECO:0000256" key="1">
    <source>
        <dbReference type="ARBA" id="ARBA00004123"/>
    </source>
</evidence>
<dbReference type="GO" id="GO:0005634">
    <property type="term" value="C:nucleus"/>
    <property type="evidence" value="ECO:0007669"/>
    <property type="project" value="UniProtKB-SubCell"/>
</dbReference>
<reference evidence="8 9" key="1">
    <citation type="journal article" date="2020" name="G3 (Bethesda)">
        <title>Improved Reference Genome for Cyclotella cryptica CCMP332, a Model for Cell Wall Morphogenesis, Salinity Adaptation, and Lipid Production in Diatoms (Bacillariophyta).</title>
        <authorList>
            <person name="Roberts W.R."/>
            <person name="Downey K.M."/>
            <person name="Ruck E.C."/>
            <person name="Traller J.C."/>
            <person name="Alverson A.J."/>
        </authorList>
    </citation>
    <scope>NUCLEOTIDE SEQUENCE [LARGE SCALE GENOMIC DNA]</scope>
    <source>
        <strain evidence="8 9">CCMP332</strain>
    </source>
</reference>
<evidence type="ECO:0000256" key="5">
    <source>
        <dbReference type="ARBA" id="ARBA00023242"/>
    </source>
</evidence>